<keyword evidence="3" id="KW-1185">Reference proteome</keyword>
<organism evidence="2 3">
    <name type="scientific">Mesorhizobium marinum</name>
    <dbReference type="NCBI Taxonomy" id="3228790"/>
    <lineage>
        <taxon>Bacteria</taxon>
        <taxon>Pseudomonadati</taxon>
        <taxon>Pseudomonadota</taxon>
        <taxon>Alphaproteobacteria</taxon>
        <taxon>Hyphomicrobiales</taxon>
        <taxon>Phyllobacteriaceae</taxon>
        <taxon>Mesorhizobium</taxon>
    </lineage>
</organism>
<dbReference type="InterPro" id="IPR023883">
    <property type="entry name" value="CHP03980_redox-disulphide"/>
</dbReference>
<comment type="caution">
    <text evidence="2">The sequence shown here is derived from an EMBL/GenBank/DDBJ whole genome shotgun (WGS) entry which is preliminary data.</text>
</comment>
<dbReference type="RefSeq" id="WP_367721753.1">
    <property type="nucleotide sequence ID" value="NZ_JBFOCI010000001.1"/>
</dbReference>
<gene>
    <name evidence="2" type="ORF">ABUE31_01775</name>
</gene>
<dbReference type="InterPro" id="IPR015077">
    <property type="entry name" value="DUF1858"/>
</dbReference>
<proteinExistence type="predicted"/>
<dbReference type="InterPro" id="IPR038062">
    <property type="entry name" value="ScdA-like_N_sf"/>
</dbReference>
<dbReference type="Gene3D" id="1.10.3910.10">
    <property type="entry name" value="SP0561-like"/>
    <property type="match status" value="1"/>
</dbReference>
<dbReference type="NCBIfam" id="TIGR03980">
    <property type="entry name" value="prismane_assoc"/>
    <property type="match status" value="1"/>
</dbReference>
<dbReference type="Pfam" id="PF08984">
    <property type="entry name" value="DUF1858"/>
    <property type="match status" value="1"/>
</dbReference>
<sequence>MRRYRDDMTMDEIMRLWPATIRVVLDHGLLCVGCPIARFHTVADAIREHGVDGANLRADLLAVIASTGPGNAQSRSVRPSASNRSL</sequence>
<dbReference type="EMBL" id="JBFOCI010000001">
    <property type="protein sequence ID" value="MEW9804711.1"/>
    <property type="molecule type" value="Genomic_DNA"/>
</dbReference>
<name>A0ABV3QUG1_9HYPH</name>
<evidence type="ECO:0000313" key="3">
    <source>
        <dbReference type="Proteomes" id="UP001556196"/>
    </source>
</evidence>
<evidence type="ECO:0000313" key="2">
    <source>
        <dbReference type="EMBL" id="MEW9804711.1"/>
    </source>
</evidence>
<accession>A0ABV3QUG1</accession>
<dbReference type="SUPFAM" id="SSF140683">
    <property type="entry name" value="SP0561-like"/>
    <property type="match status" value="1"/>
</dbReference>
<feature type="domain" description="DUF1858" evidence="1">
    <location>
        <begin position="7"/>
        <end position="54"/>
    </location>
</feature>
<dbReference type="PANTHER" id="PTHR39341">
    <property type="entry name" value="BSL7085 PROTEIN"/>
    <property type="match status" value="1"/>
</dbReference>
<reference evidence="2 3" key="1">
    <citation type="submission" date="2024-06" db="EMBL/GenBank/DDBJ databases">
        <authorList>
            <person name="Tuo L."/>
        </authorList>
    </citation>
    <scope>NUCLEOTIDE SEQUENCE [LARGE SCALE GENOMIC DNA]</scope>
    <source>
        <strain evidence="2 3">ZMM04-5</strain>
    </source>
</reference>
<protein>
    <submittedName>
        <fullName evidence="2">DUF1858 domain-containing protein</fullName>
    </submittedName>
</protein>
<evidence type="ECO:0000259" key="1">
    <source>
        <dbReference type="Pfam" id="PF08984"/>
    </source>
</evidence>
<dbReference type="PANTHER" id="PTHR39341:SF1">
    <property type="entry name" value="DUF1858 DOMAIN-CONTAINING PROTEIN"/>
    <property type="match status" value="1"/>
</dbReference>
<dbReference type="Proteomes" id="UP001556196">
    <property type="component" value="Unassembled WGS sequence"/>
</dbReference>